<gene>
    <name evidence="3" type="ORF">AQI70_06285</name>
</gene>
<proteinExistence type="predicted"/>
<keyword evidence="2" id="KW-0732">Signal</keyword>
<dbReference type="Proteomes" id="UP000054024">
    <property type="component" value="Unassembled WGS sequence"/>
</dbReference>
<accession>A0A117PHN1</accession>
<dbReference type="EMBL" id="LMWJ01000004">
    <property type="protein sequence ID" value="KUM79797.1"/>
    <property type="molecule type" value="Genomic_DNA"/>
</dbReference>
<evidence type="ECO:0008006" key="5">
    <source>
        <dbReference type="Google" id="ProtNLM"/>
    </source>
</evidence>
<dbReference type="STRING" id="146536.AQI70_06285"/>
<evidence type="ECO:0000313" key="3">
    <source>
        <dbReference type="EMBL" id="KUM79797.1"/>
    </source>
</evidence>
<organism evidence="3 4">
    <name type="scientific">Streptomyces curacoi</name>
    <dbReference type="NCBI Taxonomy" id="146536"/>
    <lineage>
        <taxon>Bacteria</taxon>
        <taxon>Bacillati</taxon>
        <taxon>Actinomycetota</taxon>
        <taxon>Actinomycetes</taxon>
        <taxon>Kitasatosporales</taxon>
        <taxon>Streptomycetaceae</taxon>
        <taxon>Streptomyces</taxon>
    </lineage>
</organism>
<dbReference type="OrthoDB" id="4800194at2"/>
<keyword evidence="4" id="KW-1185">Reference proteome</keyword>
<comment type="caution">
    <text evidence="3">The sequence shown here is derived from an EMBL/GenBank/DDBJ whole genome shotgun (WGS) entry which is preliminary data.</text>
</comment>
<feature type="region of interest" description="Disordered" evidence="1">
    <location>
        <begin position="21"/>
        <end position="44"/>
    </location>
</feature>
<protein>
    <recommendedName>
        <fullName evidence="5">PknH-like extracellular domain-containing protein</fullName>
    </recommendedName>
</protein>
<evidence type="ECO:0000256" key="2">
    <source>
        <dbReference type="SAM" id="SignalP"/>
    </source>
</evidence>
<dbReference type="AlphaFoldDB" id="A0A117PHN1"/>
<sequence length="297" mass="32945">MSVRLWGAALLLAVAAVGCSTSGSDSPSGPQQAGGGWESGTVPLPGKEAREITVPFDEYNISPADAIRIDTAEDSLVGECMRERGMKWTVAPLPPERDIAPPNRRRYGVVEPDAARVFGFHNPQDRPSVVRRNKELDTRGRKISPEVRRAAYGDESKPGPGGCLKKARDQMMKGAPKINVSLFNKRSGQTFEASQRDAKVERVFRSWSACMKEAGFRYKDPLAAATDERWGTDQPSRKEIRTAQADVRCNEKTDLTAIWMAAEKRIQDDVIREHPKEFRALKVTKDVQLKAARRILG</sequence>
<dbReference type="RefSeq" id="WP_062145346.1">
    <property type="nucleotide sequence ID" value="NZ_KQ947985.1"/>
</dbReference>
<dbReference type="PROSITE" id="PS51257">
    <property type="entry name" value="PROKAR_LIPOPROTEIN"/>
    <property type="match status" value="1"/>
</dbReference>
<evidence type="ECO:0000313" key="4">
    <source>
        <dbReference type="Proteomes" id="UP000054024"/>
    </source>
</evidence>
<feature type="chain" id="PRO_5039055473" description="PknH-like extracellular domain-containing protein" evidence="2">
    <location>
        <begin position="24"/>
        <end position="297"/>
    </location>
</feature>
<feature type="signal peptide" evidence="2">
    <location>
        <begin position="1"/>
        <end position="23"/>
    </location>
</feature>
<name>A0A117PHN1_9ACTN</name>
<reference evidence="3 4" key="1">
    <citation type="submission" date="2015-10" db="EMBL/GenBank/DDBJ databases">
        <title>Draft genome sequence of Streptomyces curacoi DSM 40107, type strain for the species Streptomyces curacoi.</title>
        <authorList>
            <person name="Ruckert C."/>
            <person name="Winkler A."/>
            <person name="Kalinowski J."/>
            <person name="Kampfer P."/>
            <person name="Glaeser S."/>
        </authorList>
    </citation>
    <scope>NUCLEOTIDE SEQUENCE [LARGE SCALE GENOMIC DNA]</scope>
    <source>
        <strain evidence="3 4">DSM 40107</strain>
    </source>
</reference>
<evidence type="ECO:0000256" key="1">
    <source>
        <dbReference type="SAM" id="MobiDB-lite"/>
    </source>
</evidence>
<feature type="compositionally biased region" description="Polar residues" evidence="1">
    <location>
        <begin position="21"/>
        <end position="31"/>
    </location>
</feature>